<dbReference type="Gene3D" id="1.20.58.380">
    <property type="entry name" value="Flagellar protein flit"/>
    <property type="match status" value="1"/>
</dbReference>
<evidence type="ECO:0000256" key="3">
    <source>
        <dbReference type="ARBA" id="ARBA00022795"/>
    </source>
</evidence>
<dbReference type="InterPro" id="IPR008622">
    <property type="entry name" value="FliT"/>
</dbReference>
<accession>A0A2S6HI28</accession>
<evidence type="ECO:0000256" key="4">
    <source>
        <dbReference type="ARBA" id="ARBA00023186"/>
    </source>
</evidence>
<dbReference type="Pfam" id="PF05400">
    <property type="entry name" value="FliT"/>
    <property type="match status" value="1"/>
</dbReference>
<dbReference type="AlphaFoldDB" id="A0A2S6HI28"/>
<evidence type="ECO:0000256" key="2">
    <source>
        <dbReference type="ARBA" id="ARBA00022490"/>
    </source>
</evidence>
<dbReference type="EMBL" id="PTIZ01000002">
    <property type="protein sequence ID" value="PPK77139.1"/>
    <property type="molecule type" value="Genomic_DNA"/>
</dbReference>
<dbReference type="Proteomes" id="UP000240010">
    <property type="component" value="Unassembled WGS sequence"/>
</dbReference>
<evidence type="ECO:0000256" key="5">
    <source>
        <dbReference type="ARBA" id="ARBA00093797"/>
    </source>
</evidence>
<protein>
    <recommendedName>
        <fullName evidence="5">Flagellar protein FliT</fullName>
    </recommendedName>
</protein>
<sequence>MPSKTEEYSADQYPQFQLEELAALSNQVSECVAAEEWEQLAVVLDLRQQCLEKLFSGAVMASEALKSMASSIIEEDAVLIERIQEQKKILEKQIVAFDKGRQATQAYTSVG</sequence>
<proteinExistence type="predicted"/>
<comment type="subcellular location">
    <subcellularLocation>
        <location evidence="1">Cytoplasm</location>
        <location evidence="1">Cytosol</location>
    </subcellularLocation>
</comment>
<evidence type="ECO:0000313" key="6">
    <source>
        <dbReference type="EMBL" id="PPK77139.1"/>
    </source>
</evidence>
<comment type="caution">
    <text evidence="6">The sequence shown here is derived from an EMBL/GenBank/DDBJ whole genome shotgun (WGS) entry which is preliminary data.</text>
</comment>
<gene>
    <name evidence="6" type="ORF">B0F87_102246</name>
</gene>
<dbReference type="GO" id="GO:0044781">
    <property type="term" value="P:bacterial-type flagellum organization"/>
    <property type="evidence" value="ECO:0007669"/>
    <property type="project" value="UniProtKB-KW"/>
</dbReference>
<keyword evidence="4" id="KW-0143">Chaperone</keyword>
<keyword evidence="3" id="KW-1005">Bacterial flagellum biogenesis</keyword>
<keyword evidence="2" id="KW-0963">Cytoplasm</keyword>
<evidence type="ECO:0000313" key="7">
    <source>
        <dbReference type="Proteomes" id="UP000240010"/>
    </source>
</evidence>
<reference evidence="6 7" key="1">
    <citation type="submission" date="2018-02" db="EMBL/GenBank/DDBJ databases">
        <title>Subsurface microbial communities from deep shales in Ohio and West Virginia, USA.</title>
        <authorList>
            <person name="Wrighton K."/>
        </authorList>
    </citation>
    <scope>NUCLEOTIDE SEQUENCE [LARGE SCALE GENOMIC DNA]</scope>
    <source>
        <strain evidence="6 7">OWC-DMM</strain>
    </source>
</reference>
<dbReference type="RefSeq" id="WP_104427868.1">
    <property type="nucleotide sequence ID" value="NZ_PTIZ01000002.1"/>
</dbReference>
<evidence type="ECO:0000256" key="1">
    <source>
        <dbReference type="ARBA" id="ARBA00004514"/>
    </source>
</evidence>
<name>A0A2S6HI28_9GAMM</name>
<organism evidence="6 7">
    <name type="scientific">Methylobacter tundripaludum</name>
    <dbReference type="NCBI Taxonomy" id="173365"/>
    <lineage>
        <taxon>Bacteria</taxon>
        <taxon>Pseudomonadati</taxon>
        <taxon>Pseudomonadota</taxon>
        <taxon>Gammaproteobacteria</taxon>
        <taxon>Methylococcales</taxon>
        <taxon>Methylococcaceae</taxon>
        <taxon>Methylobacter</taxon>
    </lineage>
</organism>
<dbReference type="SUPFAM" id="SSF140560">
    <property type="entry name" value="TM0693-like"/>
    <property type="match status" value="1"/>
</dbReference>
<dbReference type="InterPro" id="IPR037285">
    <property type="entry name" value="TM0693-like_sf"/>
</dbReference>